<evidence type="ECO:0000256" key="1">
    <source>
        <dbReference type="SAM" id="MobiDB-lite"/>
    </source>
</evidence>
<dbReference type="OrthoDB" id="7190256at2"/>
<feature type="domain" description="Antitoxin-like ribbon-helix-helix" evidence="2">
    <location>
        <begin position="40"/>
        <end position="87"/>
    </location>
</feature>
<dbReference type="AlphaFoldDB" id="A0A6N8TIK9"/>
<dbReference type="RefSeq" id="WP_160788222.1">
    <property type="nucleotide sequence ID" value="NZ_JBHSTY010000056.1"/>
</dbReference>
<dbReference type="Pfam" id="PF20605">
    <property type="entry name" value="Antitox_RHH"/>
    <property type="match status" value="1"/>
</dbReference>
<dbReference type="InterPro" id="IPR046765">
    <property type="entry name" value="Antitox_RHH"/>
</dbReference>
<gene>
    <name evidence="3" type="ORF">GR156_22605</name>
</gene>
<protein>
    <recommendedName>
        <fullName evidence="2">Antitoxin-like ribbon-helix-helix domain-containing protein</fullName>
    </recommendedName>
</protein>
<organism evidence="3 4">
    <name type="scientific">Shinella zoogloeoides</name>
    <name type="common">Crabtreella saccharophila</name>
    <dbReference type="NCBI Taxonomy" id="352475"/>
    <lineage>
        <taxon>Bacteria</taxon>
        <taxon>Pseudomonadati</taxon>
        <taxon>Pseudomonadota</taxon>
        <taxon>Alphaproteobacteria</taxon>
        <taxon>Hyphomicrobiales</taxon>
        <taxon>Rhizobiaceae</taxon>
        <taxon>Shinella</taxon>
    </lineage>
</organism>
<accession>A0A6N8TIK9</accession>
<comment type="caution">
    <text evidence="3">The sequence shown here is derived from an EMBL/GenBank/DDBJ whole genome shotgun (WGS) entry which is preliminary data.</text>
</comment>
<name>A0A6N8TIK9_SHIZO</name>
<evidence type="ECO:0000313" key="4">
    <source>
        <dbReference type="Proteomes" id="UP000440304"/>
    </source>
</evidence>
<sequence length="89" mass="9508">MAKPKPNLAGLLDGIPDAPPPLTLRQVARSRRNAEPSNEPTVLVGANLPPIYARNLALLHAETGRSKKQLLQEALDMLFTAKGGAGIKF</sequence>
<evidence type="ECO:0000259" key="2">
    <source>
        <dbReference type="Pfam" id="PF20605"/>
    </source>
</evidence>
<dbReference type="EMBL" id="WUML01000055">
    <property type="protein sequence ID" value="MXO03082.1"/>
    <property type="molecule type" value="Genomic_DNA"/>
</dbReference>
<reference evidence="3 4" key="1">
    <citation type="submission" date="2019-12" db="EMBL/GenBank/DDBJ databases">
        <title>Shinella granuli gen. nov., sp. nov., and proposal of the reclassification of Zoogloea ramigera ATCC 19623 as Shinella zoogloeoides sp. nov.</title>
        <authorList>
            <person name="Gao J."/>
        </authorList>
    </citation>
    <scope>NUCLEOTIDE SEQUENCE [LARGE SCALE GENOMIC DNA]</scope>
    <source>
        <strain evidence="3 4">DSM 287</strain>
    </source>
</reference>
<proteinExistence type="predicted"/>
<dbReference type="Proteomes" id="UP000440304">
    <property type="component" value="Unassembled WGS sequence"/>
</dbReference>
<evidence type="ECO:0000313" key="3">
    <source>
        <dbReference type="EMBL" id="MXO03082.1"/>
    </source>
</evidence>
<feature type="region of interest" description="Disordered" evidence="1">
    <location>
        <begin position="1"/>
        <end position="21"/>
    </location>
</feature>